<dbReference type="GeneID" id="93712837"/>
<proteinExistence type="predicted"/>
<comment type="caution">
    <text evidence="1">The sequence shown here is derived from an EMBL/GenBank/DDBJ whole genome shotgun (WGS) entry which is preliminary data.</text>
</comment>
<dbReference type="InterPro" id="IPR025454">
    <property type="entry name" value="DUF4275"/>
</dbReference>
<reference evidence="1 2" key="1">
    <citation type="submission" date="2016-10" db="EMBL/GenBank/DDBJ databases">
        <authorList>
            <person name="Varghese N."/>
            <person name="Submissions S."/>
        </authorList>
    </citation>
    <scope>NUCLEOTIDE SEQUENCE [LARGE SCALE GENOMIC DNA]</scope>
    <source>
        <strain evidence="1 2">DSM 13796</strain>
    </source>
</reference>
<sequence>MELVDILKKKKVKVTEIPKWGGYLRKQWENNFANHMSEKEKKSIFLYDTKDSCGYLWHIFSYDKKKALKEEEAEKAFNNEPKDTCYIFYQHSDYALMVKEASRMTANDIIDETDIYVVNKDFNWTYVKTHETGWCGPYFSRKGEKL</sequence>
<organism evidence="1 2">
    <name type="scientific">Priestia endophytica DSM 13796</name>
    <dbReference type="NCBI Taxonomy" id="1121089"/>
    <lineage>
        <taxon>Bacteria</taxon>
        <taxon>Bacillati</taxon>
        <taxon>Bacillota</taxon>
        <taxon>Bacilli</taxon>
        <taxon>Bacillales</taxon>
        <taxon>Bacillaceae</taxon>
        <taxon>Priestia</taxon>
    </lineage>
</organism>
<evidence type="ECO:0008006" key="3">
    <source>
        <dbReference type="Google" id="ProtNLM"/>
    </source>
</evidence>
<dbReference type="EMBL" id="FOXX01000014">
    <property type="protein sequence ID" value="SFQ84824.1"/>
    <property type="molecule type" value="Genomic_DNA"/>
</dbReference>
<name>A0A1I6BVA2_9BACI</name>
<dbReference type="Pfam" id="PF14101">
    <property type="entry name" value="DUF4275"/>
    <property type="match status" value="1"/>
</dbReference>
<evidence type="ECO:0000313" key="2">
    <source>
        <dbReference type="Proteomes" id="UP000182762"/>
    </source>
</evidence>
<dbReference type="RefSeq" id="WP_061804552.1">
    <property type="nucleotide sequence ID" value="NZ_FOXX01000014.1"/>
</dbReference>
<keyword evidence="2" id="KW-1185">Reference proteome</keyword>
<protein>
    <recommendedName>
        <fullName evidence="3">DUF4275 family protein</fullName>
    </recommendedName>
</protein>
<dbReference type="Proteomes" id="UP000182762">
    <property type="component" value="Unassembled WGS sequence"/>
</dbReference>
<evidence type="ECO:0000313" key="1">
    <source>
        <dbReference type="EMBL" id="SFQ84824.1"/>
    </source>
</evidence>
<gene>
    <name evidence="1" type="ORF">SAMN02745910_04292</name>
</gene>
<accession>A0A1I6BVA2</accession>